<dbReference type="UniPathway" id="UPA00135">
    <property type="reaction ID" value="UER00197"/>
</dbReference>
<organism evidence="14 15">
    <name type="scientific">Candidatus Sulfomarinibacter kjeldsenii</name>
    <dbReference type="NCBI Taxonomy" id="2885994"/>
    <lineage>
        <taxon>Bacteria</taxon>
        <taxon>Pseudomonadati</taxon>
        <taxon>Acidobacteriota</taxon>
        <taxon>Thermoanaerobaculia</taxon>
        <taxon>Thermoanaerobaculales</taxon>
        <taxon>Candidatus Sulfomarinibacteraceae</taxon>
        <taxon>Candidatus Sulfomarinibacter</taxon>
    </lineage>
</organism>
<dbReference type="FunFam" id="3.40.640.10:FF:000010">
    <property type="entry name" value="Phosphoserine aminotransferase"/>
    <property type="match status" value="1"/>
</dbReference>
<dbReference type="NCBIfam" id="NF003764">
    <property type="entry name" value="PRK05355.1"/>
    <property type="match status" value="1"/>
</dbReference>
<dbReference type="HAMAP" id="MF_00160">
    <property type="entry name" value="SerC_aminotrans_5"/>
    <property type="match status" value="1"/>
</dbReference>
<evidence type="ECO:0000259" key="13">
    <source>
        <dbReference type="Pfam" id="PF00266"/>
    </source>
</evidence>
<comment type="caution">
    <text evidence="14">The sequence shown here is derived from an EMBL/GenBank/DDBJ whole genome shotgun (WGS) entry which is preliminary data.</text>
</comment>
<evidence type="ECO:0000256" key="3">
    <source>
        <dbReference type="ARBA" id="ARBA00006904"/>
    </source>
</evidence>
<evidence type="ECO:0000256" key="5">
    <source>
        <dbReference type="ARBA" id="ARBA00022605"/>
    </source>
</evidence>
<comment type="similarity">
    <text evidence="3 12">Belongs to the class-V pyridoxal-phosphate-dependent aminotransferase family. SerC subfamily.</text>
</comment>
<comment type="caution">
    <text evidence="12">Lacks conserved residue(s) required for the propagation of feature annotation.</text>
</comment>
<dbReference type="NCBIfam" id="TIGR01364">
    <property type="entry name" value="serC_1"/>
    <property type="match status" value="1"/>
</dbReference>
<comment type="catalytic activity">
    <reaction evidence="11 12">
        <text>O-phospho-L-serine + 2-oxoglutarate = 3-phosphooxypyruvate + L-glutamate</text>
        <dbReference type="Rhea" id="RHEA:14329"/>
        <dbReference type="ChEBI" id="CHEBI:16810"/>
        <dbReference type="ChEBI" id="CHEBI:18110"/>
        <dbReference type="ChEBI" id="CHEBI:29985"/>
        <dbReference type="ChEBI" id="CHEBI:57524"/>
        <dbReference type="EC" id="2.6.1.52"/>
    </reaction>
</comment>
<dbReference type="AlphaFoldDB" id="A0A8J7C5T2"/>
<dbReference type="InterPro" id="IPR000192">
    <property type="entry name" value="Aminotrans_V_dom"/>
</dbReference>
<keyword evidence="9 12" id="KW-0718">Serine biosynthesis</keyword>
<dbReference type="Gene3D" id="3.90.1150.10">
    <property type="entry name" value="Aspartate Aminotransferase, domain 1"/>
    <property type="match status" value="1"/>
</dbReference>
<dbReference type="FunFam" id="3.90.1150.10:FF:000006">
    <property type="entry name" value="Phosphoserine aminotransferase"/>
    <property type="match status" value="1"/>
</dbReference>
<dbReference type="InterPro" id="IPR015424">
    <property type="entry name" value="PyrdxlP-dep_Trfase"/>
</dbReference>
<feature type="binding site" evidence="12">
    <location>
        <begin position="237"/>
        <end position="238"/>
    </location>
    <ligand>
        <name>pyridoxal 5'-phosphate</name>
        <dbReference type="ChEBI" id="CHEBI:597326"/>
    </ligand>
</feature>
<dbReference type="GO" id="GO:0008615">
    <property type="term" value="P:pyridoxine biosynthetic process"/>
    <property type="evidence" value="ECO:0007669"/>
    <property type="project" value="UniProtKB-UniRule"/>
</dbReference>
<sequence>MTRTWNFYAGPATLPPPALERARVEIPNWENTGMSVMETSHRSPEYDAVHEGAISLMTELLGLDDDHQVLFLQGGASMQFAMLPMNFIPDGGSADFVNTGTWSQKAIKEANIIASCRVAGSSEEGGFTRIPKQAELDLDPSASYVHITSNNTIKGTQYHEFPDTAGVPLVADMSSDILWRPIDANRFNLIYAGAQKNIGPSGVTIAIIKKSWLEKANENLPSMLAYATYSAKNSLYNTPPTFAIYMVRNVLEWLKEQGGLAAVEKTNRAKGDLLYGVIADNPDFYTCPVAEDSRSYMNVVFRLPSEDLEAKFVAEGKAAGMVGLKGHRSVGGCRASIYNAMPLEGVQVLAGFMEEFAKNNG</sequence>
<dbReference type="Proteomes" id="UP000598633">
    <property type="component" value="Unassembled WGS sequence"/>
</dbReference>
<dbReference type="PANTHER" id="PTHR43247">
    <property type="entry name" value="PHOSPHOSERINE AMINOTRANSFERASE"/>
    <property type="match status" value="1"/>
</dbReference>
<feature type="binding site" evidence="12">
    <location>
        <position position="102"/>
    </location>
    <ligand>
        <name>pyridoxal 5'-phosphate</name>
        <dbReference type="ChEBI" id="CHEBI:597326"/>
    </ligand>
</feature>
<comment type="function">
    <text evidence="12">Catalyzes the reversible conversion of 3-phosphohydroxypyruvate to phosphoserine and of 3-hydroxy-2-oxo-4-phosphonooxybutanoate to phosphohydroxythreonine.</text>
</comment>
<feature type="binding site" evidence="12">
    <location>
        <position position="152"/>
    </location>
    <ligand>
        <name>pyridoxal 5'-phosphate</name>
        <dbReference type="ChEBI" id="CHEBI:597326"/>
    </ligand>
</feature>
<comment type="cofactor">
    <cofactor evidence="12">
        <name>pyridoxal 5'-phosphate</name>
        <dbReference type="ChEBI" id="CHEBI:597326"/>
    </cofactor>
    <text evidence="12">Binds 1 pyridoxal phosphate per subunit.</text>
</comment>
<dbReference type="GO" id="GO:0004648">
    <property type="term" value="F:O-phospho-L-serine:2-oxoglutarate aminotransferase activity"/>
    <property type="evidence" value="ECO:0007669"/>
    <property type="project" value="UniProtKB-UniRule"/>
</dbReference>
<comment type="pathway">
    <text evidence="1 12">Cofactor biosynthesis; pyridoxine 5'-phosphate biosynthesis; pyridoxine 5'-phosphate from D-erythrose 4-phosphate: step 3/5.</text>
</comment>
<proteinExistence type="inferred from homology"/>
<dbReference type="GO" id="GO:0030170">
    <property type="term" value="F:pyridoxal phosphate binding"/>
    <property type="evidence" value="ECO:0007669"/>
    <property type="project" value="UniProtKB-UniRule"/>
</dbReference>
<dbReference type="Gene3D" id="3.40.640.10">
    <property type="entry name" value="Type I PLP-dependent aspartate aminotransferase-like (Major domain)"/>
    <property type="match status" value="1"/>
</dbReference>
<evidence type="ECO:0000256" key="1">
    <source>
        <dbReference type="ARBA" id="ARBA00004915"/>
    </source>
</evidence>
<evidence type="ECO:0000256" key="9">
    <source>
        <dbReference type="ARBA" id="ARBA00023299"/>
    </source>
</evidence>
<dbReference type="CDD" id="cd00611">
    <property type="entry name" value="PSAT_like"/>
    <property type="match status" value="1"/>
</dbReference>
<dbReference type="PANTHER" id="PTHR43247:SF1">
    <property type="entry name" value="PHOSPHOSERINE AMINOTRANSFERASE"/>
    <property type="match status" value="1"/>
</dbReference>
<comment type="catalytic activity">
    <reaction evidence="10 12">
        <text>4-(phosphooxy)-L-threonine + 2-oxoglutarate = (R)-3-hydroxy-2-oxo-4-phosphooxybutanoate + L-glutamate</text>
        <dbReference type="Rhea" id="RHEA:16573"/>
        <dbReference type="ChEBI" id="CHEBI:16810"/>
        <dbReference type="ChEBI" id="CHEBI:29985"/>
        <dbReference type="ChEBI" id="CHEBI:58452"/>
        <dbReference type="ChEBI" id="CHEBI:58538"/>
        <dbReference type="EC" id="2.6.1.52"/>
    </reaction>
</comment>
<dbReference type="GO" id="GO:0006564">
    <property type="term" value="P:L-serine biosynthetic process"/>
    <property type="evidence" value="ECO:0007669"/>
    <property type="project" value="UniProtKB-UniRule"/>
</dbReference>
<feature type="modified residue" description="N6-(pyridoxal phosphate)lysine" evidence="12">
    <location>
        <position position="196"/>
    </location>
</feature>
<dbReference type="SUPFAM" id="SSF53383">
    <property type="entry name" value="PLP-dependent transferases"/>
    <property type="match status" value="1"/>
</dbReference>
<evidence type="ECO:0000256" key="11">
    <source>
        <dbReference type="ARBA" id="ARBA00049007"/>
    </source>
</evidence>
<gene>
    <name evidence="12 14" type="primary">serC</name>
    <name evidence="14" type="ORF">IFJ97_07530</name>
</gene>
<evidence type="ECO:0000256" key="7">
    <source>
        <dbReference type="ARBA" id="ARBA00022898"/>
    </source>
</evidence>
<evidence type="ECO:0000256" key="4">
    <source>
        <dbReference type="ARBA" id="ARBA00022576"/>
    </source>
</evidence>
<dbReference type="GO" id="GO:0005737">
    <property type="term" value="C:cytoplasm"/>
    <property type="evidence" value="ECO:0007669"/>
    <property type="project" value="UniProtKB-SubCell"/>
</dbReference>
<evidence type="ECO:0000256" key="2">
    <source>
        <dbReference type="ARBA" id="ARBA00005099"/>
    </source>
</evidence>
<keyword evidence="4 12" id="KW-0032">Aminotransferase</keyword>
<accession>A0A8J7C5T2</accession>
<comment type="subcellular location">
    <subcellularLocation>
        <location evidence="12">Cytoplasm</location>
    </subcellularLocation>
</comment>
<dbReference type="InterPro" id="IPR015421">
    <property type="entry name" value="PyrdxlP-dep_Trfase_major"/>
</dbReference>
<keyword evidence="6 12" id="KW-0808">Transferase</keyword>
<keyword evidence="8 12" id="KW-0664">Pyridoxine biosynthesis</keyword>
<evidence type="ECO:0000313" key="14">
    <source>
        <dbReference type="EMBL" id="MBD3871191.1"/>
    </source>
</evidence>
<evidence type="ECO:0000256" key="12">
    <source>
        <dbReference type="HAMAP-Rule" id="MF_00160"/>
    </source>
</evidence>
<dbReference type="Pfam" id="PF00266">
    <property type="entry name" value="Aminotran_5"/>
    <property type="match status" value="1"/>
</dbReference>
<dbReference type="EC" id="2.6.1.52" evidence="12"/>
<protein>
    <recommendedName>
        <fullName evidence="12">Phosphoserine aminotransferase</fullName>
        <ecNumber evidence="12">2.6.1.52</ecNumber>
    </recommendedName>
    <alternativeName>
        <fullName evidence="12">Phosphohydroxythreonine aminotransferase</fullName>
        <shortName evidence="12">PSAT</shortName>
    </alternativeName>
</protein>
<feature type="binding site" evidence="12">
    <location>
        <position position="172"/>
    </location>
    <ligand>
        <name>pyridoxal 5'-phosphate</name>
        <dbReference type="ChEBI" id="CHEBI:597326"/>
    </ligand>
</feature>
<dbReference type="InterPro" id="IPR015422">
    <property type="entry name" value="PyrdxlP-dep_Trfase_small"/>
</dbReference>
<evidence type="ECO:0000313" key="15">
    <source>
        <dbReference type="Proteomes" id="UP000598633"/>
    </source>
</evidence>
<feature type="domain" description="Aminotransferase class V" evidence="13">
    <location>
        <begin position="5"/>
        <end position="349"/>
    </location>
</feature>
<dbReference type="PIRSF" id="PIRSF000525">
    <property type="entry name" value="SerC"/>
    <property type="match status" value="1"/>
</dbReference>
<comment type="pathway">
    <text evidence="2 12">Amino-acid biosynthesis; L-serine biosynthesis; L-serine from 3-phospho-D-glycerate: step 2/3.</text>
</comment>
<keyword evidence="12" id="KW-0963">Cytoplasm</keyword>
<reference evidence="14 15" key="1">
    <citation type="submission" date="2020-08" db="EMBL/GenBank/DDBJ databases">
        <title>Acidobacteriota in marine sediments use diverse sulfur dissimilation pathways.</title>
        <authorList>
            <person name="Wasmund K."/>
        </authorList>
    </citation>
    <scope>NUCLEOTIDE SEQUENCE [LARGE SCALE GENOMIC DNA]</scope>
    <source>
        <strain evidence="14">MAG AM3-A</strain>
    </source>
</reference>
<feature type="binding site" evidence="12">
    <location>
        <position position="42"/>
    </location>
    <ligand>
        <name>L-glutamate</name>
        <dbReference type="ChEBI" id="CHEBI:29985"/>
    </ligand>
</feature>
<feature type="binding site" evidence="12">
    <location>
        <position position="195"/>
    </location>
    <ligand>
        <name>pyridoxal 5'-phosphate</name>
        <dbReference type="ChEBI" id="CHEBI:597326"/>
    </ligand>
</feature>
<evidence type="ECO:0000256" key="10">
    <source>
        <dbReference type="ARBA" id="ARBA00047630"/>
    </source>
</evidence>
<dbReference type="EMBL" id="JACXWA010000121">
    <property type="protein sequence ID" value="MBD3871191.1"/>
    <property type="molecule type" value="Genomic_DNA"/>
</dbReference>
<keyword evidence="5 12" id="KW-0028">Amino-acid biosynthesis</keyword>
<comment type="subunit">
    <text evidence="12">Homodimer.</text>
</comment>
<feature type="binding site" evidence="12">
    <location>
        <begin position="76"/>
        <end position="77"/>
    </location>
    <ligand>
        <name>pyridoxal 5'-phosphate</name>
        <dbReference type="ChEBI" id="CHEBI:597326"/>
    </ligand>
</feature>
<dbReference type="UniPathway" id="UPA00244">
    <property type="reaction ID" value="UER00311"/>
</dbReference>
<evidence type="ECO:0000256" key="8">
    <source>
        <dbReference type="ARBA" id="ARBA00023096"/>
    </source>
</evidence>
<keyword evidence="7 12" id="KW-0663">Pyridoxal phosphate</keyword>
<dbReference type="InterPro" id="IPR022278">
    <property type="entry name" value="Pser_aminoTfrase"/>
</dbReference>
<name>A0A8J7C5T2_9BACT</name>
<evidence type="ECO:0000256" key="6">
    <source>
        <dbReference type="ARBA" id="ARBA00022679"/>
    </source>
</evidence>